<reference evidence="1 2" key="1">
    <citation type="submission" date="2019-07" db="EMBL/GenBank/DDBJ databases">
        <title>Thalassofilum flectens gen. nov., sp. nov., a novel moderate thermophilic anaerobe from a shallow sea hot spring in Kunashir Island (Russia), representing a new family in the order Bacteroidales, and proposal of Thalassofilacea fam. nov.</title>
        <authorList>
            <person name="Kochetkova T.V."/>
            <person name="Podosokorskaya O.A."/>
            <person name="Novikov A."/>
            <person name="Elcheninov A.G."/>
            <person name="Toshchakov S.V."/>
            <person name="Kublanov I.V."/>
        </authorList>
    </citation>
    <scope>NUCLEOTIDE SEQUENCE [LARGE SCALE GENOMIC DNA]</scope>
    <source>
        <strain evidence="1 2">38-H</strain>
    </source>
</reference>
<organism evidence="1 2">
    <name type="scientific">Tenuifilum thalassicum</name>
    <dbReference type="NCBI Taxonomy" id="2590900"/>
    <lineage>
        <taxon>Bacteria</taxon>
        <taxon>Pseudomonadati</taxon>
        <taxon>Bacteroidota</taxon>
        <taxon>Bacteroidia</taxon>
        <taxon>Bacteroidales</taxon>
        <taxon>Tenuifilaceae</taxon>
        <taxon>Tenuifilum</taxon>
    </lineage>
</organism>
<dbReference type="RefSeq" id="WP_173074008.1">
    <property type="nucleotide sequence ID" value="NZ_CP041345.1"/>
</dbReference>
<keyword evidence="2" id="KW-1185">Reference proteome</keyword>
<dbReference type="EMBL" id="CP041345">
    <property type="protein sequence ID" value="QKG79852.1"/>
    <property type="molecule type" value="Genomic_DNA"/>
</dbReference>
<accession>A0A7D3XDV5</accession>
<dbReference type="InterPro" id="IPR054207">
    <property type="entry name" value="DUF6913"/>
</dbReference>
<protein>
    <submittedName>
        <fullName evidence="1">Uncharacterized protein</fullName>
    </submittedName>
</protein>
<evidence type="ECO:0000313" key="1">
    <source>
        <dbReference type="EMBL" id="QKG79852.1"/>
    </source>
</evidence>
<gene>
    <name evidence="1" type="ORF">FHG85_06115</name>
</gene>
<name>A0A7D3XDV5_9BACT</name>
<evidence type="ECO:0000313" key="2">
    <source>
        <dbReference type="Proteomes" id="UP000500961"/>
    </source>
</evidence>
<proteinExistence type="predicted"/>
<sequence>MFNNLKYKKSLKALAKQARTISRQRKIYNLTTARNVGIVFNVTDSKTFDTVLQFIAKLEKIPLNVDALAYYSEKEIPQIYVLNEKIDVFSKNETNWYYKPQSPVVDSFISKEHDILVDLTREESVPLRWISTLSRAKFKVGVLNYFNNPFDLIISIDEGQSLDYIVEQTYNTLESLNNRFSQEQEK</sequence>
<dbReference type="Pfam" id="PF21857">
    <property type="entry name" value="DUF6913"/>
    <property type="match status" value="1"/>
</dbReference>
<dbReference type="Proteomes" id="UP000500961">
    <property type="component" value="Chromosome"/>
</dbReference>
<dbReference type="KEGG" id="ttz:FHG85_06115"/>
<dbReference type="AlphaFoldDB" id="A0A7D3XDV5"/>